<dbReference type="EMBL" id="OX459958">
    <property type="protein sequence ID" value="CAI9164367.1"/>
    <property type="molecule type" value="Genomic_DNA"/>
</dbReference>
<name>A0ABN8YUV8_RANTA</name>
<keyword evidence="2" id="KW-1185">Reference proteome</keyword>
<evidence type="ECO:0000313" key="2">
    <source>
        <dbReference type="Proteomes" id="UP001176941"/>
    </source>
</evidence>
<gene>
    <name evidence="1" type="ORF">MRATA1EN1_LOCUS13329</name>
</gene>
<sequence length="90" mass="10063">MALRAAGLLTRLDNPERRTGNDHISGTWGGSLLYVDFEALDTSSYQMLISKSAATYCVRLSCIVPRWRCVQIELLEGKVLVLKTLNYDLA</sequence>
<reference evidence="1" key="1">
    <citation type="submission" date="2023-04" db="EMBL/GenBank/DDBJ databases">
        <authorList>
            <consortium name="ELIXIR-Norway"/>
        </authorList>
    </citation>
    <scope>NUCLEOTIDE SEQUENCE [LARGE SCALE GENOMIC DNA]</scope>
</reference>
<proteinExistence type="predicted"/>
<protein>
    <submittedName>
        <fullName evidence="1">Uncharacterized protein</fullName>
    </submittedName>
</protein>
<dbReference type="Proteomes" id="UP001176941">
    <property type="component" value="Chromosome 22"/>
</dbReference>
<organism evidence="1 2">
    <name type="scientific">Rangifer tarandus platyrhynchus</name>
    <name type="common">Svalbard reindeer</name>
    <dbReference type="NCBI Taxonomy" id="3082113"/>
    <lineage>
        <taxon>Eukaryota</taxon>
        <taxon>Metazoa</taxon>
        <taxon>Chordata</taxon>
        <taxon>Craniata</taxon>
        <taxon>Vertebrata</taxon>
        <taxon>Euteleostomi</taxon>
        <taxon>Mammalia</taxon>
        <taxon>Eutheria</taxon>
        <taxon>Laurasiatheria</taxon>
        <taxon>Artiodactyla</taxon>
        <taxon>Ruminantia</taxon>
        <taxon>Pecora</taxon>
        <taxon>Cervidae</taxon>
        <taxon>Odocoileinae</taxon>
        <taxon>Rangifer</taxon>
    </lineage>
</organism>
<accession>A0ABN8YUV8</accession>
<evidence type="ECO:0000313" key="1">
    <source>
        <dbReference type="EMBL" id="CAI9164367.1"/>
    </source>
</evidence>